<dbReference type="KEGG" id="sphu:SPPYR_1153"/>
<gene>
    <name evidence="5" type="ORF">SPPYR_1153</name>
</gene>
<accession>A0A1Y5PQI1</accession>
<feature type="domain" description="HTH luxR-type" evidence="4">
    <location>
        <begin position="187"/>
        <end position="252"/>
    </location>
</feature>
<dbReference type="CDD" id="cd06170">
    <property type="entry name" value="LuxR_C_like"/>
    <property type="match status" value="1"/>
</dbReference>
<dbReference type="AlphaFoldDB" id="A0A1Y5PQI1"/>
<evidence type="ECO:0000256" key="2">
    <source>
        <dbReference type="ARBA" id="ARBA00023125"/>
    </source>
</evidence>
<evidence type="ECO:0000259" key="4">
    <source>
        <dbReference type="PROSITE" id="PS50043"/>
    </source>
</evidence>
<dbReference type="Gene3D" id="1.10.10.10">
    <property type="entry name" value="Winged helix-like DNA-binding domain superfamily/Winged helix DNA-binding domain"/>
    <property type="match status" value="1"/>
</dbReference>
<dbReference type="SMART" id="SM00421">
    <property type="entry name" value="HTH_LUXR"/>
    <property type="match status" value="1"/>
</dbReference>
<dbReference type="GO" id="GO:0006355">
    <property type="term" value="P:regulation of DNA-templated transcription"/>
    <property type="evidence" value="ECO:0007669"/>
    <property type="project" value="InterPro"/>
</dbReference>
<dbReference type="InterPro" id="IPR005143">
    <property type="entry name" value="TF_LuxR_autoind-bd_dom"/>
</dbReference>
<keyword evidence="1" id="KW-0805">Transcription regulation</keyword>
<evidence type="ECO:0000256" key="1">
    <source>
        <dbReference type="ARBA" id="ARBA00023015"/>
    </source>
</evidence>
<dbReference type="PROSITE" id="PS50043">
    <property type="entry name" value="HTH_LUXR_2"/>
    <property type="match status" value="1"/>
</dbReference>
<dbReference type="Gene3D" id="3.30.450.80">
    <property type="entry name" value="Transcription factor LuxR-like, autoinducer-binding domain"/>
    <property type="match status" value="1"/>
</dbReference>
<dbReference type="GO" id="GO:0003677">
    <property type="term" value="F:DNA binding"/>
    <property type="evidence" value="ECO:0007669"/>
    <property type="project" value="UniProtKB-KW"/>
</dbReference>
<dbReference type="InterPro" id="IPR036693">
    <property type="entry name" value="TF_LuxR_autoind-bd_dom_sf"/>
</dbReference>
<protein>
    <submittedName>
        <fullName evidence="5">LuxR family transcriptional regulator</fullName>
    </submittedName>
</protein>
<dbReference type="InterPro" id="IPR036388">
    <property type="entry name" value="WH-like_DNA-bd_sf"/>
</dbReference>
<name>A0A1Y5PQI1_9SPHN</name>
<evidence type="ECO:0000256" key="3">
    <source>
        <dbReference type="ARBA" id="ARBA00023163"/>
    </source>
</evidence>
<keyword evidence="2" id="KW-0238">DNA-binding</keyword>
<dbReference type="Pfam" id="PF00196">
    <property type="entry name" value="GerE"/>
    <property type="match status" value="1"/>
</dbReference>
<dbReference type="InterPro" id="IPR016032">
    <property type="entry name" value="Sig_transdc_resp-reg_C-effctor"/>
</dbReference>
<organism evidence="5">
    <name type="scientific">uncultured Sphingopyxis sp</name>
    <dbReference type="NCBI Taxonomy" id="310581"/>
    <lineage>
        <taxon>Bacteria</taxon>
        <taxon>Pseudomonadati</taxon>
        <taxon>Pseudomonadota</taxon>
        <taxon>Alphaproteobacteria</taxon>
        <taxon>Sphingomonadales</taxon>
        <taxon>Sphingomonadaceae</taxon>
        <taxon>Sphingopyxis</taxon>
        <taxon>environmental samples</taxon>
    </lineage>
</organism>
<reference evidence="5" key="1">
    <citation type="submission" date="2016-03" db="EMBL/GenBank/DDBJ databases">
        <authorList>
            <person name="Ploux O."/>
        </authorList>
    </citation>
    <scope>NUCLEOTIDE SEQUENCE</scope>
    <source>
        <strain evidence="5">UC10</strain>
    </source>
</reference>
<evidence type="ECO:0000313" key="5">
    <source>
        <dbReference type="EMBL" id="SBV32273.1"/>
    </source>
</evidence>
<dbReference type="InterPro" id="IPR000792">
    <property type="entry name" value="Tscrpt_reg_LuxR_C"/>
</dbReference>
<dbReference type="Pfam" id="PF03472">
    <property type="entry name" value="Autoind_bind"/>
    <property type="match status" value="1"/>
</dbReference>
<keyword evidence="3" id="KW-0804">Transcription</keyword>
<dbReference type="EMBL" id="LT598653">
    <property type="protein sequence ID" value="SBV32273.1"/>
    <property type="molecule type" value="Genomic_DNA"/>
</dbReference>
<dbReference type="PROSITE" id="PS00622">
    <property type="entry name" value="HTH_LUXR_1"/>
    <property type="match status" value="1"/>
</dbReference>
<dbReference type="SUPFAM" id="SSF75516">
    <property type="entry name" value="Pheromone-binding domain of LuxR-like quorum-sensing transcription factors"/>
    <property type="match status" value="1"/>
</dbReference>
<sequence length="269" mass="29700">MQGGDLLPHQNMDASALSLAAAFLIEVQRAEDLPAIESLLEAVAHELGFRHYAMIHHDDHRSGSPGLINMNNYSPDYALEYFAGLYHRDDPVVHACIAANACFTWCEIGDLIELSPRHRAFLERGEYHGVSNGITVPAFVLGERSGSCNFCSPRRPGCVRHYLAGVQTIGGFAFQKARQIVNGRRLRQVRVGRLRPRWRDCVVLAGQGKSNTDIATILGLTPSTVKTYIEAACARYDVPNRTQLVLAAVLDGEIGIHEIAPRQHRHLAT</sequence>
<dbReference type="SUPFAM" id="SSF46894">
    <property type="entry name" value="C-terminal effector domain of the bipartite response regulators"/>
    <property type="match status" value="1"/>
</dbReference>
<proteinExistence type="predicted"/>
<dbReference type="RefSeq" id="WP_295325015.1">
    <property type="nucleotide sequence ID" value="NZ_LT598653.1"/>
</dbReference>